<reference evidence="1 2" key="1">
    <citation type="submission" date="2018-08" db="EMBL/GenBank/DDBJ databases">
        <title>Chitinophagaceae sp. K23C18032701, a novel bacterium isolated from forest soil.</title>
        <authorList>
            <person name="Wang C."/>
        </authorList>
    </citation>
    <scope>NUCLEOTIDE SEQUENCE [LARGE SCALE GENOMIC DNA]</scope>
    <source>
        <strain evidence="1 2">K23C18032701</strain>
    </source>
</reference>
<evidence type="ECO:0000313" key="1">
    <source>
        <dbReference type="EMBL" id="RFM30059.1"/>
    </source>
</evidence>
<gene>
    <name evidence="1" type="ORF">DXN05_03545</name>
</gene>
<accession>A0A3E1NQ34</accession>
<dbReference type="Proteomes" id="UP000261284">
    <property type="component" value="Unassembled WGS sequence"/>
</dbReference>
<proteinExistence type="predicted"/>
<dbReference type="RefSeq" id="WP_116845815.1">
    <property type="nucleotide sequence ID" value="NZ_QTJU01000001.1"/>
</dbReference>
<keyword evidence="2" id="KW-1185">Reference proteome</keyword>
<protein>
    <submittedName>
        <fullName evidence="1">Uncharacterized protein</fullName>
    </submittedName>
</protein>
<evidence type="ECO:0000313" key="2">
    <source>
        <dbReference type="Proteomes" id="UP000261284"/>
    </source>
</evidence>
<name>A0A3E1NQ34_9BACT</name>
<sequence length="424" mass="48948">MKYLKIQNDGILDIRLVALMGGTTKANDRHKIGQFGTGLKYTLAFLFRNNLDFKIFAGTQQVRIDLEKEEIRDEVFEIICINGHRSSITTKMGEDWTAWMIIRELWCNALDEGGAVKEITDQLEGAEGKTTFFIQADRQVQDVVNKWSRYFIHEQEPIWKGNDCALYPAGDHLCIYKGGVLVYENREKKGVFSYDVSFLEINELREYRSSPSYAVVCALHNCNENAARYFLENVTESHYEGEMDYNWYQSFGQAWRNVIGSAKIIHPEVLKEIKDRGNTPDESTLLVIPKQLFHFLSKQFDGISALRVASKLSDFYEAHNEQTEGKVKQALTILEACGYVIHPELQFVYGFFEDNMVLAKVVMDTKKIMVSNTMLQRPLFDIITMIVEENEHYNTGMDDHTRAFQQHFIDLYTRQLLAGSEIEI</sequence>
<dbReference type="EMBL" id="QTJU01000001">
    <property type="protein sequence ID" value="RFM30059.1"/>
    <property type="molecule type" value="Genomic_DNA"/>
</dbReference>
<comment type="caution">
    <text evidence="1">The sequence shown here is derived from an EMBL/GenBank/DDBJ whole genome shotgun (WGS) entry which is preliminary data.</text>
</comment>
<dbReference type="AlphaFoldDB" id="A0A3E1NQ34"/>
<organism evidence="1 2">
    <name type="scientific">Deminuibacter soli</name>
    <dbReference type="NCBI Taxonomy" id="2291815"/>
    <lineage>
        <taxon>Bacteria</taxon>
        <taxon>Pseudomonadati</taxon>
        <taxon>Bacteroidota</taxon>
        <taxon>Chitinophagia</taxon>
        <taxon>Chitinophagales</taxon>
        <taxon>Chitinophagaceae</taxon>
        <taxon>Deminuibacter</taxon>
    </lineage>
</organism>
<dbReference type="OrthoDB" id="1490027at2"/>